<keyword evidence="7 8" id="KW-0472">Membrane</keyword>
<dbReference type="GO" id="GO:0015297">
    <property type="term" value="F:antiporter activity"/>
    <property type="evidence" value="ECO:0007669"/>
    <property type="project" value="UniProtKB-KW"/>
</dbReference>
<evidence type="ECO:0000256" key="1">
    <source>
        <dbReference type="ARBA" id="ARBA00004141"/>
    </source>
</evidence>
<name>A0AAJ4DLZ6_9BACT</name>
<dbReference type="PANTHER" id="PTHR43562:SF1">
    <property type="entry name" value="NA(+)_H(+) ANTIPORTER YJBQ-RELATED"/>
    <property type="match status" value="1"/>
</dbReference>
<dbReference type="GO" id="GO:0016020">
    <property type="term" value="C:membrane"/>
    <property type="evidence" value="ECO:0007669"/>
    <property type="project" value="UniProtKB-SubCell"/>
</dbReference>
<feature type="transmembrane region" description="Helical" evidence="8">
    <location>
        <begin position="29"/>
        <end position="45"/>
    </location>
</feature>
<sequence>MSENVILIITISLIIIFSPFFAKLLKLPVTPIEIIFGAVFGYVGFLHEEHLFDVVAEFGFLYLIFIAGTEINLKSMLKTPRELMNKIILYLVILYAFSIALSLYLDLGKVFMVLMPLISVGLIATLSKEYGRTPWLKLSMTAGAVGEVVSIGFLTLTSAALHSGIGFGLIKTLFALALFLFFMFLLFRAMELLFWWFPEVSTSLMPHNDNKEQDIRLSMGIFFLLVGAMLYLDLELAFGVFIAGMFIPTFFEHKHELPEKLASFGFGFLIPIFFIHIGSSFNLEMLFMDGLIAKALFITLAMTIMRVIASLVFIKDLKLTDSILMGLSHSMPLTLLIAMATLAFNAKSIDELHYYALILASLFQVIIIMVIIKLINNYKIKNTAKESKTIDLS</sequence>
<feature type="transmembrane region" description="Helical" evidence="8">
    <location>
        <begin position="83"/>
        <end position="104"/>
    </location>
</feature>
<feature type="transmembrane region" description="Helical" evidence="8">
    <location>
        <begin position="110"/>
        <end position="127"/>
    </location>
</feature>
<feature type="domain" description="Cation/H+ exchanger transmembrane" evidence="9">
    <location>
        <begin position="13"/>
        <end position="373"/>
    </location>
</feature>
<gene>
    <name evidence="10" type="ORF">FJR47_00740</name>
</gene>
<comment type="subcellular location">
    <subcellularLocation>
        <location evidence="1">Membrane</location>
        <topology evidence="1">Multi-pass membrane protein</topology>
    </subcellularLocation>
</comment>
<evidence type="ECO:0000256" key="8">
    <source>
        <dbReference type="SAM" id="Phobius"/>
    </source>
</evidence>
<dbReference type="Gene3D" id="1.20.1530.20">
    <property type="match status" value="1"/>
</dbReference>
<reference evidence="11" key="1">
    <citation type="submission" date="2019-06" db="EMBL/GenBank/DDBJ databases">
        <title>Sulfurimonas gotlandica sp. nov., a chemoautotrophic and psychrotolerant epsilonproteobacterium isolated from a pelagic redoxcline, and an emended description of the genus Sulfurimonas.</title>
        <authorList>
            <person name="Wang S."/>
            <person name="Jiang L."/>
            <person name="Shao Z."/>
        </authorList>
    </citation>
    <scope>NUCLEOTIDE SEQUENCE [LARGE SCALE GENOMIC DNA]</scope>
    <source>
        <strain evidence="11">1-1N</strain>
    </source>
</reference>
<evidence type="ECO:0000256" key="2">
    <source>
        <dbReference type="ARBA" id="ARBA00022448"/>
    </source>
</evidence>
<proteinExistence type="predicted"/>
<dbReference type="InterPro" id="IPR038770">
    <property type="entry name" value="Na+/solute_symporter_sf"/>
</dbReference>
<keyword evidence="6" id="KW-0406">Ion transport</keyword>
<protein>
    <submittedName>
        <fullName evidence="10">Cation:proton antiporter</fullName>
    </submittedName>
</protein>
<dbReference type="RefSeq" id="WP_152298591.1">
    <property type="nucleotide sequence ID" value="NZ_CP041166.1"/>
</dbReference>
<keyword evidence="11" id="KW-1185">Reference proteome</keyword>
<organism evidence="10 11">
    <name type="scientific">Sulfurimonas xiamenensis</name>
    <dbReference type="NCBI Taxonomy" id="2590021"/>
    <lineage>
        <taxon>Bacteria</taxon>
        <taxon>Pseudomonadati</taxon>
        <taxon>Campylobacterota</taxon>
        <taxon>Epsilonproteobacteria</taxon>
        <taxon>Campylobacterales</taxon>
        <taxon>Sulfurimonadaceae</taxon>
        <taxon>Sulfurimonas</taxon>
    </lineage>
</organism>
<evidence type="ECO:0000259" key="9">
    <source>
        <dbReference type="Pfam" id="PF00999"/>
    </source>
</evidence>
<keyword evidence="2" id="KW-0813">Transport</keyword>
<feature type="transmembrane region" description="Helical" evidence="8">
    <location>
        <begin position="291"/>
        <end position="314"/>
    </location>
</feature>
<dbReference type="GO" id="GO:1902600">
    <property type="term" value="P:proton transmembrane transport"/>
    <property type="evidence" value="ECO:0007669"/>
    <property type="project" value="InterPro"/>
</dbReference>
<feature type="transmembrane region" description="Helical" evidence="8">
    <location>
        <begin position="326"/>
        <end position="346"/>
    </location>
</feature>
<feature type="transmembrane region" description="Helical" evidence="8">
    <location>
        <begin position="51"/>
        <end position="71"/>
    </location>
</feature>
<evidence type="ECO:0000256" key="5">
    <source>
        <dbReference type="ARBA" id="ARBA00022989"/>
    </source>
</evidence>
<dbReference type="InterPro" id="IPR006153">
    <property type="entry name" value="Cation/H_exchanger_TM"/>
</dbReference>
<feature type="transmembrane region" description="Helical" evidence="8">
    <location>
        <begin position="352"/>
        <end position="375"/>
    </location>
</feature>
<evidence type="ECO:0000256" key="6">
    <source>
        <dbReference type="ARBA" id="ARBA00023065"/>
    </source>
</evidence>
<evidence type="ECO:0000313" key="10">
    <source>
        <dbReference type="EMBL" id="QFR42520.1"/>
    </source>
</evidence>
<evidence type="ECO:0000256" key="3">
    <source>
        <dbReference type="ARBA" id="ARBA00022449"/>
    </source>
</evidence>
<feature type="transmembrane region" description="Helical" evidence="8">
    <location>
        <begin position="217"/>
        <end position="249"/>
    </location>
</feature>
<keyword evidence="3" id="KW-0050">Antiport</keyword>
<dbReference type="Proteomes" id="UP000326061">
    <property type="component" value="Chromosome"/>
</dbReference>
<evidence type="ECO:0000313" key="11">
    <source>
        <dbReference type="Proteomes" id="UP000326061"/>
    </source>
</evidence>
<feature type="transmembrane region" description="Helical" evidence="8">
    <location>
        <begin position="261"/>
        <end position="279"/>
    </location>
</feature>
<feature type="transmembrane region" description="Helical" evidence="8">
    <location>
        <begin position="6"/>
        <end position="22"/>
    </location>
</feature>
<keyword evidence="4 8" id="KW-0812">Transmembrane</keyword>
<keyword evidence="5 8" id="KW-1133">Transmembrane helix</keyword>
<feature type="transmembrane region" description="Helical" evidence="8">
    <location>
        <begin position="173"/>
        <end position="197"/>
    </location>
</feature>
<dbReference type="Pfam" id="PF00999">
    <property type="entry name" value="Na_H_Exchanger"/>
    <property type="match status" value="1"/>
</dbReference>
<dbReference type="KEGG" id="suln:FJR47_00740"/>
<evidence type="ECO:0000256" key="7">
    <source>
        <dbReference type="ARBA" id="ARBA00023136"/>
    </source>
</evidence>
<evidence type="ECO:0000256" key="4">
    <source>
        <dbReference type="ARBA" id="ARBA00022692"/>
    </source>
</evidence>
<accession>A0AAJ4DLZ6</accession>
<dbReference type="PANTHER" id="PTHR43562">
    <property type="entry name" value="NAPA-TYPE SODIUM/HYDROGEN ANTIPORTER"/>
    <property type="match status" value="1"/>
</dbReference>
<dbReference type="AlphaFoldDB" id="A0AAJ4DLZ6"/>
<dbReference type="EMBL" id="CP041166">
    <property type="protein sequence ID" value="QFR42520.1"/>
    <property type="molecule type" value="Genomic_DNA"/>
</dbReference>